<dbReference type="Pfam" id="PF03977">
    <property type="entry name" value="OAD_beta"/>
    <property type="match status" value="1"/>
</dbReference>
<feature type="transmembrane region" description="Helical" evidence="8">
    <location>
        <begin position="48"/>
        <end position="70"/>
    </location>
</feature>
<dbReference type="GO" id="GO:0016829">
    <property type="term" value="F:lyase activity"/>
    <property type="evidence" value="ECO:0007669"/>
    <property type="project" value="InterPro"/>
</dbReference>
<feature type="transmembrane region" description="Helical" evidence="8">
    <location>
        <begin position="24"/>
        <end position="41"/>
    </location>
</feature>
<feature type="transmembrane region" description="Helical" evidence="8">
    <location>
        <begin position="116"/>
        <end position="139"/>
    </location>
</feature>
<evidence type="ECO:0000313" key="10">
    <source>
        <dbReference type="Proteomes" id="UP000265882"/>
    </source>
</evidence>
<feature type="transmembrane region" description="Helical" evidence="8">
    <location>
        <begin position="292"/>
        <end position="319"/>
    </location>
</feature>
<dbReference type="Proteomes" id="UP000265882">
    <property type="component" value="Unassembled WGS sequence"/>
</dbReference>
<dbReference type="PANTHER" id="PTHR35806">
    <property type="entry name" value="OXALOACETATE DECARBOXYLASE BETA CHAIN 2"/>
    <property type="match status" value="1"/>
</dbReference>
<dbReference type="NCBIfam" id="TIGR01109">
    <property type="entry name" value="Na_pump_decarbB"/>
    <property type="match status" value="1"/>
</dbReference>
<dbReference type="AlphaFoldDB" id="A0A3A4NUH2"/>
<dbReference type="GO" id="GO:0005886">
    <property type="term" value="C:plasma membrane"/>
    <property type="evidence" value="ECO:0007669"/>
    <property type="project" value="UniProtKB-SubCell"/>
</dbReference>
<keyword evidence="2 7" id="KW-1003">Cell membrane</keyword>
<protein>
    <submittedName>
        <fullName evidence="9">Sodium ion-translocating decarboxylase subunit beta</fullName>
    </submittedName>
</protein>
<dbReference type="EMBL" id="QZKU01000065">
    <property type="protein sequence ID" value="RJP21716.1"/>
    <property type="molecule type" value="Genomic_DNA"/>
</dbReference>
<accession>A0A3A4NUH2</accession>
<keyword evidence="3 8" id="KW-0812">Transmembrane</keyword>
<keyword evidence="7" id="KW-0813">Transport</keyword>
<gene>
    <name evidence="9" type="ORF">C4520_09340</name>
</gene>
<reference evidence="9 10" key="1">
    <citation type="journal article" date="2017" name="ISME J.">
        <title>Energy and carbon metabolisms in a deep terrestrial subsurface fluid microbial community.</title>
        <authorList>
            <person name="Momper L."/>
            <person name="Jungbluth S.P."/>
            <person name="Lee M.D."/>
            <person name="Amend J.P."/>
        </authorList>
    </citation>
    <scope>NUCLEOTIDE SEQUENCE [LARGE SCALE GENOMIC DNA]</scope>
    <source>
        <strain evidence="9">SURF_5</strain>
    </source>
</reference>
<keyword evidence="7" id="KW-0739">Sodium transport</keyword>
<dbReference type="GO" id="GO:0006814">
    <property type="term" value="P:sodium ion transport"/>
    <property type="evidence" value="ECO:0007669"/>
    <property type="project" value="UniProtKB-UniRule"/>
</dbReference>
<evidence type="ECO:0000256" key="5">
    <source>
        <dbReference type="ARBA" id="ARBA00022989"/>
    </source>
</evidence>
<feature type="transmembrane region" description="Helical" evidence="8">
    <location>
        <begin position="82"/>
        <end position="104"/>
    </location>
</feature>
<name>A0A3A4NUH2_ABYX5</name>
<evidence type="ECO:0000256" key="8">
    <source>
        <dbReference type="SAM" id="Phobius"/>
    </source>
</evidence>
<evidence type="ECO:0000313" key="9">
    <source>
        <dbReference type="EMBL" id="RJP21716.1"/>
    </source>
</evidence>
<feature type="transmembrane region" description="Helical" evidence="8">
    <location>
        <begin position="177"/>
        <end position="196"/>
    </location>
</feature>
<evidence type="ECO:0000256" key="7">
    <source>
        <dbReference type="PIRNR" id="PIRNR015658"/>
    </source>
</evidence>
<feature type="transmembrane region" description="Helical" evidence="8">
    <location>
        <begin position="354"/>
        <end position="381"/>
    </location>
</feature>
<feature type="transmembrane region" description="Helical" evidence="8">
    <location>
        <begin position="263"/>
        <end position="280"/>
    </location>
</feature>
<keyword evidence="6 7" id="KW-0472">Membrane</keyword>
<comment type="caution">
    <text evidence="9">The sequence shown here is derived from an EMBL/GenBank/DDBJ whole genome shotgun (WGS) entry which is preliminary data.</text>
</comment>
<evidence type="ECO:0000256" key="3">
    <source>
        <dbReference type="ARBA" id="ARBA00022692"/>
    </source>
</evidence>
<keyword evidence="7" id="KW-0915">Sodium</keyword>
<dbReference type="PIRSF" id="PIRSF015658">
    <property type="entry name" value="MmdB_OadB"/>
    <property type="match status" value="1"/>
</dbReference>
<keyword evidence="4" id="KW-1278">Translocase</keyword>
<keyword evidence="7" id="KW-0406">Ion transport</keyword>
<feature type="transmembrane region" description="Helical" evidence="8">
    <location>
        <begin position="217"/>
        <end position="243"/>
    </location>
</feature>
<evidence type="ECO:0000256" key="4">
    <source>
        <dbReference type="ARBA" id="ARBA00022967"/>
    </source>
</evidence>
<evidence type="ECO:0000256" key="2">
    <source>
        <dbReference type="ARBA" id="ARBA00022475"/>
    </source>
</evidence>
<evidence type="ECO:0000256" key="6">
    <source>
        <dbReference type="ARBA" id="ARBA00023136"/>
    </source>
</evidence>
<sequence length="382" mass="41014">MSVQEFFSVLNSIALQTGVFSLKWGHFLMWAIGLIFIYLAIGKKYEPLLLLPIGFGIFIVNFPLTPMMGVNPETGQEHLLQIFYHYGVAWEVIPCVIFLGLGALTDFGPLIANPKTLLVGAGAQLGVFVTFTATLIFGFTMKEAASVGIIGGADGPTTIYLTNALAPHLLGPNALAAYSYMAMVPIIQPPLMRLLTTKKERKIVMRQLRPVSQKEKLLFPLLGAGLIALLIPAIMPLLGMLMFGNLMRESGVVRRLSDTAQGSLMNIVTIFLGLSVGATMSAEKFLTPKPLVIFTFGLLDFAVCTLGGILTIKIMNLFIKEKLNPLIGSAGVSAVPMAARVSQMVGLQENQENYLLLHALGPNLAGVIGTAAAAGLFIAMFS</sequence>
<organism evidence="9 10">
    <name type="scientific">Abyssobacteria bacterium (strain SURF_5)</name>
    <dbReference type="NCBI Taxonomy" id="2093360"/>
    <lineage>
        <taxon>Bacteria</taxon>
        <taxon>Pseudomonadati</taxon>
        <taxon>Candidatus Hydrogenedentota</taxon>
        <taxon>Candidatus Abyssobacteria</taxon>
    </lineage>
</organism>
<dbReference type="PANTHER" id="PTHR35806:SF1">
    <property type="entry name" value="OXALOACETATE DECARBOXYLASE BETA CHAIN 2"/>
    <property type="match status" value="1"/>
</dbReference>
<evidence type="ECO:0000256" key="1">
    <source>
        <dbReference type="ARBA" id="ARBA00004651"/>
    </source>
</evidence>
<keyword evidence="5 8" id="KW-1133">Transmembrane helix</keyword>
<comment type="subcellular location">
    <subcellularLocation>
        <location evidence="1">Cell membrane</location>
        <topology evidence="1">Multi-pass membrane protein</topology>
    </subcellularLocation>
</comment>
<dbReference type="InterPro" id="IPR005661">
    <property type="entry name" value="OadB_MmdB"/>
</dbReference>
<proteinExistence type="predicted"/>